<keyword evidence="1" id="KW-0812">Transmembrane</keyword>
<reference key="1">
    <citation type="submission" date="2010-11" db="EMBL/GenBank/DDBJ databases">
        <title>The complete genome of Leadbetterella byssophila DSM 17132.</title>
        <authorList>
            <consortium name="US DOE Joint Genome Institute (JGI-PGF)"/>
            <person name="Lucas S."/>
            <person name="Copeland A."/>
            <person name="Lapidus A."/>
            <person name="Glavina del Rio T."/>
            <person name="Dalin E."/>
            <person name="Tice H."/>
            <person name="Bruce D."/>
            <person name="Goodwin L."/>
            <person name="Pitluck S."/>
            <person name="Kyrpides N."/>
            <person name="Mavromatis K."/>
            <person name="Ivanova N."/>
            <person name="Teshima H."/>
            <person name="Brettin T."/>
            <person name="Detter J.C."/>
            <person name="Han C."/>
            <person name="Tapia R."/>
            <person name="Land M."/>
            <person name="Hauser L."/>
            <person name="Markowitz V."/>
            <person name="Cheng J.-F."/>
            <person name="Hugenholtz P."/>
            <person name="Woyke T."/>
            <person name="Wu D."/>
            <person name="Tindall B."/>
            <person name="Pomrenke H.G."/>
            <person name="Brambilla E."/>
            <person name="Klenk H.-P."/>
            <person name="Eisen J.A."/>
        </authorList>
    </citation>
    <scope>NUCLEOTIDE SEQUENCE [LARGE SCALE GENOMIC DNA]</scope>
    <source>
        <strain>DSM 17132</strain>
    </source>
</reference>
<keyword evidence="3" id="KW-1185">Reference proteome</keyword>
<keyword evidence="1" id="KW-0472">Membrane</keyword>
<sequence length="297" mass="33956">MENKYTFWSVFFGLLFLITLCGFSFTYLKNLQGESSLPLVIHVHFAAFSLWFLILITQPLLIRYKQIRWHANLGKFTYGLIILLVSTILILLQMEARRVWPKDPEHAAVGAFISLLDAVSILVYFSIAMKNKHRLRWHVAFIVGCSIVILNPGLFRVARAIQPDLGLPATVFMPMIITSVILLVERIKWKRPILKNPFFYFLLAWLFEIFLLSTLASTDTWRGMVERYIILKKLRILGAYRPNTCRLTFSSVPVAAKSSKARVTTSMIWLSMNGAPSLAPCSDDLIQHSHSRTAHPS</sequence>
<dbReference type="AlphaFoldDB" id="E4RWV3"/>
<feature type="transmembrane region" description="Helical" evidence="1">
    <location>
        <begin position="39"/>
        <end position="64"/>
    </location>
</feature>
<organism evidence="2 3">
    <name type="scientific">Leadbetterella byssophila (strain DSM 17132 / JCM 16389 / KACC 11308 / NBRC 106382 / 4M15)</name>
    <dbReference type="NCBI Taxonomy" id="649349"/>
    <lineage>
        <taxon>Bacteria</taxon>
        <taxon>Pseudomonadati</taxon>
        <taxon>Bacteroidota</taxon>
        <taxon>Cytophagia</taxon>
        <taxon>Cytophagales</taxon>
        <taxon>Leadbetterellaceae</taxon>
        <taxon>Leadbetterella</taxon>
    </lineage>
</organism>
<feature type="transmembrane region" description="Helical" evidence="1">
    <location>
        <begin position="106"/>
        <end position="125"/>
    </location>
</feature>
<evidence type="ECO:0000313" key="2">
    <source>
        <dbReference type="EMBL" id="ADQ17159.1"/>
    </source>
</evidence>
<dbReference type="HOGENOM" id="CLU_936244_0_0_10"/>
<feature type="transmembrane region" description="Helical" evidence="1">
    <location>
        <begin position="7"/>
        <end position="27"/>
    </location>
</feature>
<evidence type="ECO:0000313" key="3">
    <source>
        <dbReference type="Proteomes" id="UP000007435"/>
    </source>
</evidence>
<feature type="transmembrane region" description="Helical" evidence="1">
    <location>
        <begin position="197"/>
        <end position="216"/>
    </location>
</feature>
<dbReference type="eggNOG" id="ENOG50311T2">
    <property type="taxonomic scope" value="Bacteria"/>
</dbReference>
<feature type="transmembrane region" description="Helical" evidence="1">
    <location>
        <begin position="76"/>
        <end position="94"/>
    </location>
</feature>
<dbReference type="EMBL" id="CP002305">
    <property type="protein sequence ID" value="ADQ17159.1"/>
    <property type="molecule type" value="Genomic_DNA"/>
</dbReference>
<feature type="transmembrane region" description="Helical" evidence="1">
    <location>
        <begin position="167"/>
        <end position="185"/>
    </location>
</feature>
<name>E4RWV3_LEAB4</name>
<feature type="transmembrane region" description="Helical" evidence="1">
    <location>
        <begin position="137"/>
        <end position="155"/>
    </location>
</feature>
<gene>
    <name evidence="2" type="ordered locus">Lbys_1445</name>
</gene>
<dbReference type="KEGG" id="lby:Lbys_1445"/>
<keyword evidence="1" id="KW-1133">Transmembrane helix</keyword>
<reference evidence="2 3" key="2">
    <citation type="journal article" date="2011" name="Stand. Genomic Sci.">
        <title>Complete genome sequence of Leadbetterella byssophila type strain (4M15).</title>
        <authorList>
            <person name="Abt B."/>
            <person name="Teshima H."/>
            <person name="Lucas S."/>
            <person name="Lapidus A."/>
            <person name="Del Rio T.G."/>
            <person name="Nolan M."/>
            <person name="Tice H."/>
            <person name="Cheng J.F."/>
            <person name="Pitluck S."/>
            <person name="Liolios K."/>
            <person name="Pagani I."/>
            <person name="Ivanova N."/>
            <person name="Mavromatis K."/>
            <person name="Pati A."/>
            <person name="Tapia R."/>
            <person name="Han C."/>
            <person name="Goodwin L."/>
            <person name="Chen A."/>
            <person name="Palaniappan K."/>
            <person name="Land M."/>
            <person name="Hauser L."/>
            <person name="Chang Y.J."/>
            <person name="Jeffries C.D."/>
            <person name="Rohde M."/>
            <person name="Goker M."/>
            <person name="Tindall B.J."/>
            <person name="Detter J.C."/>
            <person name="Woyke T."/>
            <person name="Bristow J."/>
            <person name="Eisen J.A."/>
            <person name="Markowitz V."/>
            <person name="Hugenholtz P."/>
            <person name="Klenk H.P."/>
            <person name="Kyrpides N.C."/>
        </authorList>
    </citation>
    <scope>NUCLEOTIDE SEQUENCE [LARGE SCALE GENOMIC DNA]</scope>
    <source>
        <strain evidence="3">DSM 17132 / JCM 16389 / KACC 11308 / NBRC 106382 / 4M15</strain>
    </source>
</reference>
<accession>E4RWV3</accession>
<evidence type="ECO:0000256" key="1">
    <source>
        <dbReference type="SAM" id="Phobius"/>
    </source>
</evidence>
<protein>
    <submittedName>
        <fullName evidence="2">Uncharacterized protein</fullName>
    </submittedName>
</protein>
<dbReference type="Proteomes" id="UP000007435">
    <property type="component" value="Chromosome"/>
</dbReference>
<dbReference type="STRING" id="649349.Lbys_1445"/>
<proteinExistence type="predicted"/>